<sequence>MGLQIEVDPGEVGFDAARLQRIDRHFARYVESGKLPGWLVLVTRHGRIAHLGMHGFADIDSGTPVRPDTLFRIYSMTKPVTSVAIMMLHEEGALELTDPVSDVIPSFADLRVYCGGTARAPQTRPATEPMRIWHLLTHTSGLTYAFHYLNPVDELYRRAGFENGMPEDLDLAGCCDEWASMPLLFDPGTAWNYSVSTDVLGRVVEVVSGQTLDEFFRTRIFEPLGMTDTGFAVDRADADRLATLYVADPQGRAQRHPRHEEAHAAAFELPKALSGGGGLISSAHDYHRFTQMLLRGGELDGARLLGSRTVRYMTRNHLPGGADLESMALGAFSEAAYAGKGFGLGFSVLEDPTAAKVIGSAGEFAWGGLASTAFWVDPAEDLTVVFLTQLMPSSTHPIRSQLHQLVYQALVD</sequence>
<proteinExistence type="predicted"/>
<gene>
    <name evidence="2" type="ORF">GCM10011581_36170</name>
</gene>
<evidence type="ECO:0000313" key="2">
    <source>
        <dbReference type="EMBL" id="GGI95788.1"/>
    </source>
</evidence>
<comment type="caution">
    <text evidence="2">The sequence shown here is derived from an EMBL/GenBank/DDBJ whole genome shotgun (WGS) entry which is preliminary data.</text>
</comment>
<protein>
    <submittedName>
        <fullName evidence="2">Serine hydrolase</fullName>
    </submittedName>
</protein>
<dbReference type="AlphaFoldDB" id="A0A917K0J7"/>
<evidence type="ECO:0000259" key="1">
    <source>
        <dbReference type="Pfam" id="PF00144"/>
    </source>
</evidence>
<dbReference type="PANTHER" id="PTHR43283:SF3">
    <property type="entry name" value="BETA-LACTAMASE FAMILY PROTEIN (AFU_ORTHOLOGUE AFUA_5G07500)"/>
    <property type="match status" value="1"/>
</dbReference>
<dbReference type="GO" id="GO:0016787">
    <property type="term" value="F:hydrolase activity"/>
    <property type="evidence" value="ECO:0007669"/>
    <property type="project" value="UniProtKB-KW"/>
</dbReference>
<dbReference type="Proteomes" id="UP000597989">
    <property type="component" value="Unassembled WGS sequence"/>
</dbReference>
<reference evidence="2 3" key="1">
    <citation type="journal article" date="2014" name="Int. J. Syst. Evol. Microbiol.">
        <title>Complete genome sequence of Corynebacterium casei LMG S-19264T (=DSM 44701T), isolated from a smear-ripened cheese.</title>
        <authorList>
            <consortium name="US DOE Joint Genome Institute (JGI-PGF)"/>
            <person name="Walter F."/>
            <person name="Albersmeier A."/>
            <person name="Kalinowski J."/>
            <person name="Ruckert C."/>
        </authorList>
    </citation>
    <scope>NUCLEOTIDE SEQUENCE [LARGE SCALE GENOMIC DNA]</scope>
    <source>
        <strain evidence="2 3">CGMCC 4.7206</strain>
    </source>
</reference>
<dbReference type="PANTHER" id="PTHR43283">
    <property type="entry name" value="BETA-LACTAMASE-RELATED"/>
    <property type="match status" value="1"/>
</dbReference>
<dbReference type="InterPro" id="IPR001466">
    <property type="entry name" value="Beta-lactam-related"/>
</dbReference>
<dbReference type="Gene3D" id="3.40.710.10">
    <property type="entry name" value="DD-peptidase/beta-lactamase superfamily"/>
    <property type="match status" value="1"/>
</dbReference>
<organism evidence="2 3">
    <name type="scientific">Saccharopolyspora thermophila</name>
    <dbReference type="NCBI Taxonomy" id="89367"/>
    <lineage>
        <taxon>Bacteria</taxon>
        <taxon>Bacillati</taxon>
        <taxon>Actinomycetota</taxon>
        <taxon>Actinomycetes</taxon>
        <taxon>Pseudonocardiales</taxon>
        <taxon>Pseudonocardiaceae</taxon>
        <taxon>Saccharopolyspora</taxon>
    </lineage>
</organism>
<dbReference type="SUPFAM" id="SSF56601">
    <property type="entry name" value="beta-lactamase/transpeptidase-like"/>
    <property type="match status" value="1"/>
</dbReference>
<dbReference type="InterPro" id="IPR050789">
    <property type="entry name" value="Diverse_Enzym_Activities"/>
</dbReference>
<dbReference type="EMBL" id="BMMT01000013">
    <property type="protein sequence ID" value="GGI95788.1"/>
    <property type="molecule type" value="Genomic_DNA"/>
</dbReference>
<dbReference type="Pfam" id="PF00144">
    <property type="entry name" value="Beta-lactamase"/>
    <property type="match status" value="1"/>
</dbReference>
<keyword evidence="2" id="KW-0378">Hydrolase</keyword>
<feature type="domain" description="Beta-lactamase-related" evidence="1">
    <location>
        <begin position="22"/>
        <end position="403"/>
    </location>
</feature>
<evidence type="ECO:0000313" key="3">
    <source>
        <dbReference type="Proteomes" id="UP000597989"/>
    </source>
</evidence>
<name>A0A917K0J7_9PSEU</name>
<dbReference type="InterPro" id="IPR012338">
    <property type="entry name" value="Beta-lactam/transpept-like"/>
</dbReference>
<accession>A0A917K0J7</accession>